<dbReference type="AlphaFoldDB" id="A0A4T0J8U5"/>
<evidence type="ECO:0000313" key="8">
    <source>
        <dbReference type="Proteomes" id="UP000310689"/>
    </source>
</evidence>
<keyword evidence="5" id="KW-0539">Nucleus</keyword>
<organism evidence="7 8">
    <name type="scientific">Wallemia ichthyophaga</name>
    <dbReference type="NCBI Taxonomy" id="245174"/>
    <lineage>
        <taxon>Eukaryota</taxon>
        <taxon>Fungi</taxon>
        <taxon>Dikarya</taxon>
        <taxon>Basidiomycota</taxon>
        <taxon>Wallemiomycotina</taxon>
        <taxon>Wallemiomycetes</taxon>
        <taxon>Wallemiales</taxon>
        <taxon>Wallemiaceae</taxon>
        <taxon>Wallemia</taxon>
    </lineage>
</organism>
<evidence type="ECO:0000256" key="1">
    <source>
        <dbReference type="ARBA" id="ARBA00004123"/>
    </source>
</evidence>
<comment type="similarity">
    <text evidence="2">Belongs to the Mediator complex subunit 27 family.</text>
</comment>
<dbReference type="Proteomes" id="UP000310689">
    <property type="component" value="Unassembled WGS sequence"/>
</dbReference>
<evidence type="ECO:0000256" key="2">
    <source>
        <dbReference type="ARBA" id="ARBA00008048"/>
    </source>
</evidence>
<comment type="caution">
    <text evidence="7">The sequence shown here is derived from an EMBL/GenBank/DDBJ whole genome shotgun (WGS) entry which is preliminary data.</text>
</comment>
<dbReference type="Pfam" id="PF11571">
    <property type="entry name" value="Med27"/>
    <property type="match status" value="1"/>
</dbReference>
<proteinExistence type="inferred from homology"/>
<feature type="region of interest" description="Disordered" evidence="6">
    <location>
        <begin position="73"/>
        <end position="103"/>
    </location>
</feature>
<evidence type="ECO:0000256" key="3">
    <source>
        <dbReference type="ARBA" id="ARBA00023015"/>
    </source>
</evidence>
<evidence type="ECO:0000256" key="4">
    <source>
        <dbReference type="ARBA" id="ARBA00023163"/>
    </source>
</evidence>
<feature type="compositionally biased region" description="Polar residues" evidence="6">
    <location>
        <begin position="83"/>
        <end position="99"/>
    </location>
</feature>
<keyword evidence="4" id="KW-0804">Transcription</keyword>
<comment type="subcellular location">
    <subcellularLocation>
        <location evidence="1">Nucleus</location>
    </subcellularLocation>
</comment>
<sequence length="270" mass="30375">MSSAEDKLREYVDGLDKLEDRLSGIRESVKQLSCYKNVTDAAGRGLNDIEVLKAQTVDLKDAFEYASISEQSNSAGVVDSRPRNTQHTQNKPHTHQSTLKPPKFKYIPSFSHPPLHSHQDVTRLLDSLIPSFPGLGVRYVEHASIGVKLNNGFHALLILSPDKYKATRINIRTSDEGTRQQDHLASQHTLTQQMSAYCSGTVDSFEGSLPFALALLDSYTRTLFTQSCYRCHRLVSPTQLLPPFYNVYTHDDVWITLHADCLKHIQSHLV</sequence>
<dbReference type="OMA" id="DDVWITL"/>
<protein>
    <recommendedName>
        <fullName evidence="9">Mediator complex subunit 27</fullName>
    </recommendedName>
</protein>
<dbReference type="GO" id="GO:0016592">
    <property type="term" value="C:mediator complex"/>
    <property type="evidence" value="ECO:0007669"/>
    <property type="project" value="InterPro"/>
</dbReference>
<dbReference type="InterPro" id="IPR021627">
    <property type="entry name" value="Mediator_Med27"/>
</dbReference>
<dbReference type="EMBL" id="SPOI01000012">
    <property type="protein sequence ID" value="TIB41988.1"/>
    <property type="molecule type" value="Genomic_DNA"/>
</dbReference>
<name>A0A4T0J8U5_WALIC</name>
<accession>A0A4T0J8U5</accession>
<reference evidence="7 8" key="1">
    <citation type="submission" date="2019-03" db="EMBL/GenBank/DDBJ databases">
        <title>Sequencing 23 genomes of Wallemia ichthyophaga.</title>
        <authorList>
            <person name="Gostincar C."/>
        </authorList>
    </citation>
    <scope>NUCLEOTIDE SEQUENCE [LARGE SCALE GENOMIC DNA]</scope>
    <source>
        <strain evidence="7 8">EXF-6200</strain>
    </source>
</reference>
<evidence type="ECO:0000256" key="6">
    <source>
        <dbReference type="SAM" id="MobiDB-lite"/>
    </source>
</evidence>
<evidence type="ECO:0008006" key="9">
    <source>
        <dbReference type="Google" id="ProtNLM"/>
    </source>
</evidence>
<keyword evidence="3" id="KW-0805">Transcription regulation</keyword>
<evidence type="ECO:0000256" key="5">
    <source>
        <dbReference type="ARBA" id="ARBA00023242"/>
    </source>
</evidence>
<dbReference type="OrthoDB" id="3363729at2759"/>
<gene>
    <name evidence="7" type="ORF">E3P86_00524</name>
</gene>
<evidence type="ECO:0000313" key="7">
    <source>
        <dbReference type="EMBL" id="TIB41988.1"/>
    </source>
</evidence>